<dbReference type="EnsemblPlants" id="AVESA.00010b.r2.5CG0919680.1">
    <property type="protein sequence ID" value="AVESA.00010b.r2.5CG0919680.1.CDS.1"/>
    <property type="gene ID" value="AVESA.00010b.r2.5CG0919680"/>
</dbReference>
<evidence type="ECO:0000313" key="2">
    <source>
        <dbReference type="Proteomes" id="UP001732700"/>
    </source>
</evidence>
<accession>A0ACD5Y0L7</accession>
<proteinExistence type="predicted"/>
<evidence type="ECO:0000313" key="1">
    <source>
        <dbReference type="EnsemblPlants" id="AVESA.00010b.r2.5CG0919680.1.CDS.1"/>
    </source>
</evidence>
<reference evidence="1" key="1">
    <citation type="submission" date="2021-05" db="EMBL/GenBank/DDBJ databases">
        <authorList>
            <person name="Scholz U."/>
            <person name="Mascher M."/>
            <person name="Fiebig A."/>
        </authorList>
    </citation>
    <scope>NUCLEOTIDE SEQUENCE [LARGE SCALE GENOMIC DNA]</scope>
</reference>
<name>A0ACD5Y0L7_AVESA</name>
<dbReference type="Proteomes" id="UP001732700">
    <property type="component" value="Chromosome 5C"/>
</dbReference>
<organism evidence="1 2">
    <name type="scientific">Avena sativa</name>
    <name type="common">Oat</name>
    <dbReference type="NCBI Taxonomy" id="4498"/>
    <lineage>
        <taxon>Eukaryota</taxon>
        <taxon>Viridiplantae</taxon>
        <taxon>Streptophyta</taxon>
        <taxon>Embryophyta</taxon>
        <taxon>Tracheophyta</taxon>
        <taxon>Spermatophyta</taxon>
        <taxon>Magnoliopsida</taxon>
        <taxon>Liliopsida</taxon>
        <taxon>Poales</taxon>
        <taxon>Poaceae</taxon>
        <taxon>BOP clade</taxon>
        <taxon>Pooideae</taxon>
        <taxon>Poodae</taxon>
        <taxon>Poeae</taxon>
        <taxon>Poeae Chloroplast Group 1 (Aveneae type)</taxon>
        <taxon>Aveninae</taxon>
        <taxon>Avena</taxon>
    </lineage>
</organism>
<sequence length="466" mass="51498">MASESALFCVSGAGGGKGGATAKPHGHVVLVGHVQDTLVFAAGAVAAVLVLLGTSSFLSLAPVPNLVAFRSPAVSVSSAVSSHAIAPGRRTFYDDPDLTYAVGHRRLTGWDVKRARWLRLHYPRGLNASGGPAERVVMVSGSQSHACKGAGGDNLLLRFLKNKVDYCRLHGVELFYNTALLEPEMRSYWAKIPVVRATMLAHPEAEWIWWLDADAVLTDMDFSLPLDRYRDHNLVFYGWDREVYGANSWVGLNAGVFLIRNCQWSLDFMDAWARMGPASPEYAEWGEVLQDTLKGKADNESDDQSAVVYLLLKNRNKWGTKTYLHNDYYFQGYWAEIVDRLDEIAARYLEAERRGSASVALHRRHSEGEHARYAAARNAAVKRSVPGPAGGGQTGWRRPFVTHFTGCQPCGGKPNEIYPNESCADGMRRALTFADDQVLRAYGFRHDGPLSDDVRPLPFGYPATRH</sequence>
<protein>
    <submittedName>
        <fullName evidence="1">Uncharacterized protein</fullName>
    </submittedName>
</protein>
<keyword evidence="2" id="KW-1185">Reference proteome</keyword>
<reference evidence="1" key="2">
    <citation type="submission" date="2025-09" db="UniProtKB">
        <authorList>
            <consortium name="EnsemblPlants"/>
        </authorList>
    </citation>
    <scope>IDENTIFICATION</scope>
</reference>